<dbReference type="Gene3D" id="3.30.460.10">
    <property type="entry name" value="Beta Polymerase, domain 2"/>
    <property type="match status" value="1"/>
</dbReference>
<gene>
    <name evidence="1" type="ORF">Pa4123_50480</name>
</gene>
<sequence>MLGDIVVDELRTRFALEDARAVLLVGSRADGLDYAGSDIDFLAVYESESRIPATIPFPGAVRTDSSLGGNWLGTMRGEEVNVETVSMATVRRVAALAAAPLTGHRTAVLQPLEVRLLSRLATGQPVGGGPSGARLAGTTPLRRLPAVVTAMHCLGVASYLDVARSWSVGADALAADLVLLAATNTLGMAALAVRDTVVYAPKKVGLALRKLERDGRMPPVREAELRGLVSAGHDHAARLDGFERALVRVRTAVAARATTEGGAWREALTVIAI</sequence>
<reference evidence="1" key="1">
    <citation type="submission" date="2022-12" db="EMBL/GenBank/DDBJ databases">
        <title>New Phytohabitans aurantiacus sp. RD004123 nov., an actinomycete isolated from soil.</title>
        <authorList>
            <person name="Triningsih D.W."/>
            <person name="Harunari E."/>
            <person name="Igarashi Y."/>
        </authorList>
    </citation>
    <scope>NUCLEOTIDE SEQUENCE</scope>
    <source>
        <strain evidence="1">RD004123</strain>
    </source>
</reference>
<accession>A0ABQ5R0G1</accession>
<comment type="caution">
    <text evidence="1">The sequence shown here is derived from an EMBL/GenBank/DDBJ whole genome shotgun (WGS) entry which is preliminary data.</text>
</comment>
<dbReference type="RefSeq" id="WP_281899660.1">
    <property type="nucleotide sequence ID" value="NZ_BSDI01000027.1"/>
</dbReference>
<evidence type="ECO:0000313" key="2">
    <source>
        <dbReference type="Proteomes" id="UP001144280"/>
    </source>
</evidence>
<proteinExistence type="predicted"/>
<keyword evidence="2" id="KW-1185">Reference proteome</keyword>
<dbReference type="EMBL" id="BSDI01000027">
    <property type="protein sequence ID" value="GLH99772.1"/>
    <property type="molecule type" value="Genomic_DNA"/>
</dbReference>
<evidence type="ECO:0008006" key="3">
    <source>
        <dbReference type="Google" id="ProtNLM"/>
    </source>
</evidence>
<evidence type="ECO:0000313" key="1">
    <source>
        <dbReference type="EMBL" id="GLH99772.1"/>
    </source>
</evidence>
<organism evidence="1 2">
    <name type="scientific">Phytohabitans aurantiacus</name>
    <dbReference type="NCBI Taxonomy" id="3016789"/>
    <lineage>
        <taxon>Bacteria</taxon>
        <taxon>Bacillati</taxon>
        <taxon>Actinomycetota</taxon>
        <taxon>Actinomycetes</taxon>
        <taxon>Micromonosporales</taxon>
        <taxon>Micromonosporaceae</taxon>
    </lineage>
</organism>
<dbReference type="SUPFAM" id="SSF81301">
    <property type="entry name" value="Nucleotidyltransferase"/>
    <property type="match status" value="1"/>
</dbReference>
<protein>
    <recommendedName>
        <fullName evidence="3">Polymerase nucleotidyl transferase domain-containing protein</fullName>
    </recommendedName>
</protein>
<name>A0ABQ5R0G1_9ACTN</name>
<dbReference type="InterPro" id="IPR043519">
    <property type="entry name" value="NT_sf"/>
</dbReference>
<dbReference type="Proteomes" id="UP001144280">
    <property type="component" value="Unassembled WGS sequence"/>
</dbReference>